<evidence type="ECO:0000256" key="11">
    <source>
        <dbReference type="ARBA" id="ARBA00023283"/>
    </source>
</evidence>
<dbReference type="PRINTS" id="PR00461">
    <property type="entry name" value="PLPEROXIDASE"/>
</dbReference>
<dbReference type="Pfam" id="PF00141">
    <property type="entry name" value="peroxidase"/>
    <property type="match status" value="1"/>
</dbReference>
<comment type="cofactor">
    <cofactor evidence="15 18">
        <name>heme b</name>
        <dbReference type="ChEBI" id="CHEBI:60344"/>
    </cofactor>
    <text evidence="15 18">Binds 1 heme b (iron(II)-protoporphyrin IX) group per subunit.</text>
</comment>
<keyword evidence="7 18" id="KW-0560">Oxidoreductase</keyword>
<feature type="chain" id="PRO_5021021152" description="Peroxidase" evidence="18">
    <location>
        <begin position="25"/>
        <end position="345"/>
    </location>
</feature>
<keyword evidence="21" id="KW-1185">Reference proteome</keyword>
<feature type="binding site" evidence="15">
    <location>
        <position position="76"/>
    </location>
    <ligand>
        <name>Ca(2+)</name>
        <dbReference type="ChEBI" id="CHEBI:29108"/>
        <label>1</label>
    </ligand>
</feature>
<keyword evidence="18" id="KW-0964">Secreted</keyword>
<evidence type="ECO:0000256" key="7">
    <source>
        <dbReference type="ARBA" id="ARBA00023002"/>
    </source>
</evidence>
<dbReference type="Gene3D" id="1.10.420.10">
    <property type="entry name" value="Peroxidase, domain 2"/>
    <property type="match status" value="1"/>
</dbReference>
<dbReference type="InterPro" id="IPR010255">
    <property type="entry name" value="Haem_peroxidase_sf"/>
</dbReference>
<evidence type="ECO:0000256" key="13">
    <source>
        <dbReference type="PIRSR" id="PIRSR600823-1"/>
    </source>
</evidence>
<feature type="binding site" evidence="15">
    <location>
        <position position="72"/>
    </location>
    <ligand>
        <name>Ca(2+)</name>
        <dbReference type="ChEBI" id="CHEBI:29108"/>
        <label>1</label>
    </ligand>
</feature>
<evidence type="ECO:0000256" key="8">
    <source>
        <dbReference type="ARBA" id="ARBA00023004"/>
    </source>
</evidence>
<feature type="binding site" evidence="15">
    <location>
        <position position="70"/>
    </location>
    <ligand>
        <name>Ca(2+)</name>
        <dbReference type="ChEBI" id="CHEBI:29108"/>
        <label>1</label>
    </ligand>
</feature>
<dbReference type="GO" id="GO:0005576">
    <property type="term" value="C:extracellular region"/>
    <property type="evidence" value="ECO:0007669"/>
    <property type="project" value="UniProtKB-SubCell"/>
</dbReference>
<comment type="catalytic activity">
    <reaction evidence="1 18">
        <text>2 a phenolic donor + H2O2 = 2 a phenolic radical donor + 2 H2O</text>
        <dbReference type="Rhea" id="RHEA:56136"/>
        <dbReference type="ChEBI" id="CHEBI:15377"/>
        <dbReference type="ChEBI" id="CHEBI:16240"/>
        <dbReference type="ChEBI" id="CHEBI:139520"/>
        <dbReference type="ChEBI" id="CHEBI:139521"/>
        <dbReference type="EC" id="1.11.1.7"/>
    </reaction>
</comment>
<keyword evidence="5 15" id="KW-0479">Metal-binding</keyword>
<evidence type="ECO:0000313" key="21">
    <source>
        <dbReference type="Proteomes" id="UP000317650"/>
    </source>
</evidence>
<feature type="disulfide bond" evidence="17">
    <location>
        <begin position="68"/>
        <end position="73"/>
    </location>
</feature>
<evidence type="ECO:0000256" key="3">
    <source>
        <dbReference type="ARBA" id="ARBA00022559"/>
    </source>
</evidence>
<feature type="signal peptide" evidence="18">
    <location>
        <begin position="1"/>
        <end position="24"/>
    </location>
</feature>
<dbReference type="GO" id="GO:0042744">
    <property type="term" value="P:hydrogen peroxide catabolic process"/>
    <property type="evidence" value="ECO:0007669"/>
    <property type="project" value="UniProtKB-KW"/>
</dbReference>
<dbReference type="InterPro" id="IPR019794">
    <property type="entry name" value="Peroxidases_AS"/>
</dbReference>
<keyword evidence="11" id="KW-0873">Pyrrolidone carboxylic acid</keyword>
<keyword evidence="10" id="KW-0325">Glycoprotein</keyword>
<reference evidence="20 21" key="1">
    <citation type="journal article" date="2019" name="Nat. Plants">
        <title>Genome sequencing of Musa balbisiana reveals subgenome evolution and function divergence in polyploid bananas.</title>
        <authorList>
            <person name="Yao X."/>
        </authorList>
    </citation>
    <scope>NUCLEOTIDE SEQUENCE [LARGE SCALE GENOMIC DNA]</scope>
    <source>
        <strain evidence="21">cv. DH-PKW</strain>
        <tissue evidence="20">Leaves</tissue>
    </source>
</reference>
<comment type="similarity">
    <text evidence="2">Belongs to the peroxidase family. Ascorbate peroxidase subfamily.</text>
</comment>
<dbReference type="PANTHER" id="PTHR31388:SF5">
    <property type="entry name" value="PEROXIDASE"/>
    <property type="match status" value="1"/>
</dbReference>
<feature type="disulfide bond" evidence="17">
    <location>
        <begin position="200"/>
        <end position="225"/>
    </location>
</feature>
<evidence type="ECO:0000256" key="9">
    <source>
        <dbReference type="ARBA" id="ARBA00023157"/>
    </source>
</evidence>
<dbReference type="FunFam" id="1.10.420.10:FF:000001">
    <property type="entry name" value="Peroxidase"/>
    <property type="match status" value="1"/>
</dbReference>
<dbReference type="InterPro" id="IPR000823">
    <property type="entry name" value="Peroxidase_pln"/>
</dbReference>
<gene>
    <name evidence="20" type="ORF">C4D60_Mb10t03530</name>
</gene>
<dbReference type="GO" id="GO:0140825">
    <property type="term" value="F:lactoperoxidase activity"/>
    <property type="evidence" value="ECO:0007669"/>
    <property type="project" value="UniProtKB-EC"/>
</dbReference>
<evidence type="ECO:0000256" key="12">
    <source>
        <dbReference type="ARBA" id="ARBA00023324"/>
    </source>
</evidence>
<comment type="caution">
    <text evidence="20">The sequence shown here is derived from an EMBL/GenBank/DDBJ whole genome shotgun (WGS) entry which is preliminary data.</text>
</comment>
<feature type="binding site" evidence="15">
    <location>
        <position position="194"/>
    </location>
    <ligand>
        <name>Ca(2+)</name>
        <dbReference type="ChEBI" id="CHEBI:29108"/>
        <label>2</label>
    </ligand>
</feature>
<dbReference type="Gene3D" id="1.10.520.10">
    <property type="match status" value="1"/>
</dbReference>
<keyword evidence="9 17" id="KW-1015">Disulfide bond</keyword>
<protein>
    <recommendedName>
        <fullName evidence="18">Peroxidase</fullName>
        <ecNumber evidence="18">1.11.1.7</ecNumber>
    </recommendedName>
</protein>
<dbReference type="GO" id="GO:0006979">
    <property type="term" value="P:response to oxidative stress"/>
    <property type="evidence" value="ECO:0007669"/>
    <property type="project" value="UniProtKB-UniRule"/>
</dbReference>
<keyword evidence="18" id="KW-0732">Signal</keyword>
<keyword evidence="8 15" id="KW-0408">Iron</keyword>
<feature type="domain" description="Plant heme peroxidase family profile" evidence="19">
    <location>
        <begin position="25"/>
        <end position="318"/>
    </location>
</feature>
<evidence type="ECO:0000256" key="10">
    <source>
        <dbReference type="ARBA" id="ARBA00023180"/>
    </source>
</evidence>
<feature type="binding site" evidence="15">
    <location>
        <position position="238"/>
    </location>
    <ligand>
        <name>Ca(2+)</name>
        <dbReference type="ChEBI" id="CHEBI:29108"/>
        <label>2</label>
    </ligand>
</feature>
<evidence type="ECO:0000256" key="5">
    <source>
        <dbReference type="ARBA" id="ARBA00022723"/>
    </source>
</evidence>
<evidence type="ECO:0000256" key="1">
    <source>
        <dbReference type="ARBA" id="ARBA00000189"/>
    </source>
</evidence>
<keyword evidence="12 18" id="KW-0376">Hydrogen peroxide</keyword>
<dbReference type="STRING" id="52838.A0A4S8IVR6"/>
<evidence type="ECO:0000259" key="19">
    <source>
        <dbReference type="PROSITE" id="PS50873"/>
    </source>
</evidence>
<dbReference type="AlphaFoldDB" id="A0A4S8IVR6"/>
<feature type="binding site" evidence="15">
    <location>
        <position position="74"/>
    </location>
    <ligand>
        <name>Ca(2+)</name>
        <dbReference type="ChEBI" id="CHEBI:29108"/>
        <label>1</label>
    </ligand>
</feature>
<feature type="binding site" evidence="14">
    <location>
        <position position="163"/>
    </location>
    <ligand>
        <name>substrate</name>
    </ligand>
</feature>
<evidence type="ECO:0000256" key="17">
    <source>
        <dbReference type="PIRSR" id="PIRSR600823-5"/>
    </source>
</evidence>
<comment type="function">
    <text evidence="18">Removal of H(2)O(2), oxidation of toxic reductants, biosynthesis and degradation of lignin, suberization, auxin catabolism, response to environmental stresses such as wounding, pathogen attack and oxidative stress.</text>
</comment>
<evidence type="ECO:0000256" key="6">
    <source>
        <dbReference type="ARBA" id="ARBA00022837"/>
    </source>
</evidence>
<dbReference type="PROSITE" id="PS00435">
    <property type="entry name" value="PEROXIDASE_1"/>
    <property type="match status" value="1"/>
</dbReference>
<feature type="active site" description="Proton acceptor" evidence="13">
    <location>
        <position position="66"/>
    </location>
</feature>
<evidence type="ECO:0000256" key="4">
    <source>
        <dbReference type="ARBA" id="ARBA00022617"/>
    </source>
</evidence>
<evidence type="ECO:0000313" key="20">
    <source>
        <dbReference type="EMBL" id="THU52394.1"/>
    </source>
</evidence>
<dbReference type="SUPFAM" id="SSF48113">
    <property type="entry name" value="Heme-dependent peroxidases"/>
    <property type="match status" value="1"/>
</dbReference>
<feature type="binding site" evidence="15">
    <location>
        <position position="67"/>
    </location>
    <ligand>
        <name>Ca(2+)</name>
        <dbReference type="ChEBI" id="CHEBI:29108"/>
        <label>1</label>
    </ligand>
</feature>
<feature type="binding site" evidence="15">
    <location>
        <position position="88"/>
    </location>
    <ligand>
        <name>Ca(2+)</name>
        <dbReference type="ChEBI" id="CHEBI:29108"/>
        <label>1</label>
    </ligand>
</feature>
<accession>A0A4S8IVR6</accession>
<dbReference type="GO" id="GO:0046872">
    <property type="term" value="F:metal ion binding"/>
    <property type="evidence" value="ECO:0007669"/>
    <property type="project" value="UniProtKB-UniRule"/>
</dbReference>
<evidence type="ECO:0000256" key="15">
    <source>
        <dbReference type="PIRSR" id="PIRSR600823-3"/>
    </source>
</evidence>
<feature type="disulfide bond" evidence="17">
    <location>
        <begin position="121"/>
        <end position="314"/>
    </location>
</feature>
<sequence>MAFFLDRLFPFFLFCLLACPAAHGQLSPTFYAGSCPNLESIVRSAMSQAVAKENRMGASILRLFFHDCFVNGCDASVLLDDTATFTGEKNAIPNNGSLRGYEVIDAIKTSVEAACAATVSCADILALAARDGVVLLGGPSWTVQLGRRDATTASQSAANTDIPAPFHDLSKLISLFVSKGFSAQDMTALSGAHTIGQARCLNFRPHVYNDTNVDGSFAALRRQGCPSVGGDDTLAPLDLQSPEAFDNLYYQNLMLNKGLLHSDQELFNGGSQDSVVMTYSTNAAAFQSDFAAAMVKMGNMSPLTGTSGEIRSTCRRNKSEQLNFPKAQAEIYDGYNNERKSPDIR</sequence>
<proteinExistence type="inferred from homology"/>
<evidence type="ECO:0000256" key="16">
    <source>
        <dbReference type="PIRSR" id="PIRSR600823-4"/>
    </source>
</evidence>
<evidence type="ECO:0000256" key="18">
    <source>
        <dbReference type="RuleBase" id="RU362060"/>
    </source>
</evidence>
<feature type="binding site" evidence="15">
    <location>
        <position position="246"/>
    </location>
    <ligand>
        <name>Ca(2+)</name>
        <dbReference type="ChEBI" id="CHEBI:29108"/>
        <label>2</label>
    </ligand>
</feature>
<dbReference type="PROSITE" id="PS00436">
    <property type="entry name" value="PEROXIDASE_2"/>
    <property type="match status" value="1"/>
</dbReference>
<dbReference type="PROSITE" id="PS50873">
    <property type="entry name" value="PEROXIDASE_4"/>
    <property type="match status" value="1"/>
</dbReference>
<dbReference type="PRINTS" id="PR00458">
    <property type="entry name" value="PEROXIDASE"/>
</dbReference>
<keyword evidence="3 18" id="KW-0575">Peroxidase</keyword>
<organism evidence="20 21">
    <name type="scientific">Musa balbisiana</name>
    <name type="common">Banana</name>
    <dbReference type="NCBI Taxonomy" id="52838"/>
    <lineage>
        <taxon>Eukaryota</taxon>
        <taxon>Viridiplantae</taxon>
        <taxon>Streptophyta</taxon>
        <taxon>Embryophyta</taxon>
        <taxon>Tracheophyta</taxon>
        <taxon>Spermatophyta</taxon>
        <taxon>Magnoliopsida</taxon>
        <taxon>Liliopsida</taxon>
        <taxon>Zingiberales</taxon>
        <taxon>Musaceae</taxon>
        <taxon>Musa</taxon>
    </lineage>
</organism>
<feature type="disulfide bond" evidence="17">
    <location>
        <begin position="35"/>
        <end position="115"/>
    </location>
</feature>
<feature type="site" description="Transition state stabilizer" evidence="16">
    <location>
        <position position="62"/>
    </location>
</feature>
<dbReference type="InterPro" id="IPR002016">
    <property type="entry name" value="Haem_peroxidase"/>
</dbReference>
<dbReference type="GO" id="GO:0020037">
    <property type="term" value="F:heme binding"/>
    <property type="evidence" value="ECO:0007669"/>
    <property type="project" value="UniProtKB-UniRule"/>
</dbReference>
<dbReference type="Proteomes" id="UP000317650">
    <property type="component" value="Chromosome 10"/>
</dbReference>
<dbReference type="EC" id="1.11.1.7" evidence="18"/>
<dbReference type="CDD" id="cd00693">
    <property type="entry name" value="secretory_peroxidase"/>
    <property type="match status" value="1"/>
</dbReference>
<comment type="subcellular location">
    <subcellularLocation>
        <location evidence="18">Secreted</location>
    </subcellularLocation>
</comment>
<dbReference type="InterPro" id="IPR019793">
    <property type="entry name" value="Peroxidases_heam-ligand_BS"/>
</dbReference>
<comment type="similarity">
    <text evidence="18">Belongs to the peroxidase family. Classical plant (class III) peroxidase subfamily.</text>
</comment>
<keyword evidence="6 15" id="KW-0106">Calcium</keyword>
<dbReference type="PANTHER" id="PTHR31388">
    <property type="entry name" value="PEROXIDASE 72-RELATED"/>
    <property type="match status" value="1"/>
</dbReference>
<evidence type="ECO:0000256" key="14">
    <source>
        <dbReference type="PIRSR" id="PIRSR600823-2"/>
    </source>
</evidence>
<evidence type="ECO:0000256" key="2">
    <source>
        <dbReference type="ARBA" id="ARBA00006873"/>
    </source>
</evidence>
<dbReference type="EMBL" id="PYDT01000008">
    <property type="protein sequence ID" value="THU52394.1"/>
    <property type="molecule type" value="Genomic_DNA"/>
</dbReference>
<dbReference type="InterPro" id="IPR033905">
    <property type="entry name" value="Secretory_peroxidase"/>
</dbReference>
<feature type="binding site" description="axial binding residue" evidence="15">
    <location>
        <position position="193"/>
    </location>
    <ligand>
        <name>heme b</name>
        <dbReference type="ChEBI" id="CHEBI:60344"/>
    </ligand>
    <ligandPart>
        <name>Fe</name>
        <dbReference type="ChEBI" id="CHEBI:18248"/>
    </ligandPart>
</feature>
<keyword evidence="4 18" id="KW-0349">Heme</keyword>
<comment type="cofactor">
    <cofactor evidence="15 18">
        <name>Ca(2+)</name>
        <dbReference type="ChEBI" id="CHEBI:29108"/>
    </cofactor>
    <text evidence="15 18">Binds 2 calcium ions per subunit.</text>
</comment>
<dbReference type="FunFam" id="1.10.520.10:FF:000001">
    <property type="entry name" value="Peroxidase"/>
    <property type="match status" value="1"/>
</dbReference>
<name>A0A4S8IVR6_MUSBA</name>